<dbReference type="EMBL" id="JAFKMR010000021">
    <property type="protein sequence ID" value="MBN8744831.1"/>
    <property type="molecule type" value="Genomic_DNA"/>
</dbReference>
<accession>A0A8I1SXT0</accession>
<dbReference type="AlphaFoldDB" id="A0A8I1SXT0"/>
<comment type="caution">
    <text evidence="2">The sequence shown here is derived from an EMBL/GenBank/DDBJ whole genome shotgun (WGS) entry which is preliminary data.</text>
</comment>
<dbReference type="Gene3D" id="1.20.120.30">
    <property type="entry name" value="Aspartate receptor, ligand-binding domain"/>
    <property type="match status" value="1"/>
</dbReference>
<evidence type="ECO:0000313" key="3">
    <source>
        <dbReference type="Proteomes" id="UP000664800"/>
    </source>
</evidence>
<dbReference type="Proteomes" id="UP000664800">
    <property type="component" value="Unassembled WGS sequence"/>
</dbReference>
<dbReference type="InterPro" id="IPR025991">
    <property type="entry name" value="Chemoreceptor_zinc-bind_dom"/>
</dbReference>
<reference evidence="2" key="1">
    <citation type="submission" date="2021-02" db="EMBL/GenBank/DDBJ databases">
        <title>Thiocyanate and organic carbon inputs drive convergent selection for specific autotrophic Afipia and Thiobacillus strains within complex microbiomes.</title>
        <authorList>
            <person name="Huddy R.J."/>
            <person name="Sachdeva R."/>
            <person name="Kadzinga F."/>
            <person name="Kantor R.S."/>
            <person name="Harrison S.T.L."/>
            <person name="Banfield J.F."/>
        </authorList>
    </citation>
    <scope>NUCLEOTIDE SEQUENCE</scope>
    <source>
        <strain evidence="2">SCN18_13_7_16_R3_B_64_19</strain>
    </source>
</reference>
<feature type="domain" description="Chemoreceptor zinc-binding" evidence="1">
    <location>
        <begin position="45"/>
        <end position="113"/>
    </location>
</feature>
<evidence type="ECO:0000313" key="2">
    <source>
        <dbReference type="EMBL" id="MBN8744831.1"/>
    </source>
</evidence>
<protein>
    <submittedName>
        <fullName evidence="2">CZB domain-containing protein</fullName>
    </submittedName>
</protein>
<sequence length="153" mass="17223">MGLLAWLRRHDLGLLPATDTHLAPEIDPEEDHFDGLYLGQAVQGHLNWKKRLKAIIVEGQQDDVDIASVAVDDQCALGQWLHGRAKGRYGHLPEYARLRKMHAEFHLAAAQVLLSSRNAQREEAEKLLRGPFSALSDQVQLELVRFYAAARPN</sequence>
<dbReference type="Pfam" id="PF13682">
    <property type="entry name" value="CZB"/>
    <property type="match status" value="1"/>
</dbReference>
<gene>
    <name evidence="2" type="ORF">J0I24_11065</name>
</gene>
<organism evidence="2 3">
    <name type="scientific">Thiomonas arsenitoxydans (strain DSM 22701 / CIP 110005 / 3As)</name>
    <dbReference type="NCBI Taxonomy" id="426114"/>
    <lineage>
        <taxon>Bacteria</taxon>
        <taxon>Pseudomonadati</taxon>
        <taxon>Pseudomonadota</taxon>
        <taxon>Betaproteobacteria</taxon>
        <taxon>Burkholderiales</taxon>
        <taxon>Thiomonas</taxon>
    </lineage>
</organism>
<proteinExistence type="predicted"/>
<dbReference type="RefSeq" id="WP_276730889.1">
    <property type="nucleotide sequence ID" value="NZ_JAFKMR010000021.1"/>
</dbReference>
<name>A0A8I1SXT0_THIA3</name>
<evidence type="ECO:0000259" key="1">
    <source>
        <dbReference type="Pfam" id="PF13682"/>
    </source>
</evidence>